<accession>A0A0J7JTQ6</accession>
<reference evidence="3 4" key="1">
    <citation type="submission" date="2015-04" db="EMBL/GenBank/DDBJ databases">
        <title>Lasius niger genome sequencing.</title>
        <authorList>
            <person name="Konorov E.A."/>
            <person name="Nikitin M.A."/>
            <person name="Kirill M.V."/>
            <person name="Chang P."/>
        </authorList>
    </citation>
    <scope>NUCLEOTIDE SEQUENCE [LARGE SCALE GENOMIC DNA]</scope>
    <source>
        <tissue evidence="3">Whole</tissue>
    </source>
</reference>
<evidence type="ECO:0000313" key="3">
    <source>
        <dbReference type="EMBL" id="KMQ81404.1"/>
    </source>
</evidence>
<evidence type="ECO:0000313" key="4">
    <source>
        <dbReference type="Proteomes" id="UP000036403"/>
    </source>
</evidence>
<name>A0A0J7JTQ6_LASNI</name>
<dbReference type="OrthoDB" id="3176171at2759"/>
<organism evidence="3 4">
    <name type="scientific">Lasius niger</name>
    <name type="common">Black garden ant</name>
    <dbReference type="NCBI Taxonomy" id="67767"/>
    <lineage>
        <taxon>Eukaryota</taxon>
        <taxon>Metazoa</taxon>
        <taxon>Ecdysozoa</taxon>
        <taxon>Arthropoda</taxon>
        <taxon>Hexapoda</taxon>
        <taxon>Insecta</taxon>
        <taxon>Pterygota</taxon>
        <taxon>Neoptera</taxon>
        <taxon>Endopterygota</taxon>
        <taxon>Hymenoptera</taxon>
        <taxon>Apocrita</taxon>
        <taxon>Aculeata</taxon>
        <taxon>Formicoidea</taxon>
        <taxon>Formicidae</taxon>
        <taxon>Formicinae</taxon>
        <taxon>Lasius</taxon>
        <taxon>Lasius</taxon>
    </lineage>
</organism>
<sequence>MSDFHSNLHNSYSSLGKDFKSVFEDLVRHITAQRSEADSLRRQLQSAANTVVLQNASLSKRIQEALDEERRQAAEDRQKLMAQMTTLVNAQAESHEARMADRASQMQKNVGDSGTFLEETVADE</sequence>
<dbReference type="STRING" id="67767.A0A0J7JTQ6"/>
<feature type="coiled-coil region" evidence="1">
    <location>
        <begin position="30"/>
        <end position="83"/>
    </location>
</feature>
<comment type="caution">
    <text evidence="3">The sequence shown here is derived from an EMBL/GenBank/DDBJ whole genome shotgun (WGS) entry which is preliminary data.</text>
</comment>
<feature type="region of interest" description="Disordered" evidence="2">
    <location>
        <begin position="91"/>
        <end position="124"/>
    </location>
</feature>
<dbReference type="PaxDb" id="67767-A0A0J7JTQ6"/>
<keyword evidence="4" id="KW-1185">Reference proteome</keyword>
<evidence type="ECO:0000256" key="1">
    <source>
        <dbReference type="SAM" id="Coils"/>
    </source>
</evidence>
<protein>
    <submittedName>
        <fullName evidence="3">Kinesin related protein 2</fullName>
    </submittedName>
</protein>
<proteinExistence type="predicted"/>
<dbReference type="AlphaFoldDB" id="A0A0J7JTQ6"/>
<dbReference type="EMBL" id="LBMM01035818">
    <property type="protein sequence ID" value="KMQ81404.1"/>
    <property type="molecule type" value="Genomic_DNA"/>
</dbReference>
<dbReference type="Proteomes" id="UP000036403">
    <property type="component" value="Unassembled WGS sequence"/>
</dbReference>
<keyword evidence="1" id="KW-0175">Coiled coil</keyword>
<evidence type="ECO:0000256" key="2">
    <source>
        <dbReference type="SAM" id="MobiDB-lite"/>
    </source>
</evidence>
<gene>
    <name evidence="3" type="ORF">RF55_26433</name>
</gene>